<keyword evidence="1" id="KW-0175">Coiled coil</keyword>
<feature type="compositionally biased region" description="Basic and acidic residues" evidence="2">
    <location>
        <begin position="1647"/>
        <end position="1666"/>
    </location>
</feature>
<feature type="region of interest" description="Disordered" evidence="2">
    <location>
        <begin position="870"/>
        <end position="890"/>
    </location>
</feature>
<dbReference type="OrthoDB" id="343070at2759"/>
<dbReference type="InterPro" id="IPR012929">
    <property type="entry name" value="Nucleoprot-TPR/MLP1-2_dom"/>
</dbReference>
<evidence type="ECO:0000256" key="1">
    <source>
        <dbReference type="SAM" id="Coils"/>
    </source>
</evidence>
<feature type="domain" description="Nucleoprotein TPR/MLP1-2" evidence="3">
    <location>
        <begin position="973"/>
        <end position="1099"/>
    </location>
</feature>
<dbReference type="EMBL" id="FN653304">
    <property type="protein sequence ID" value="CBY14543.1"/>
    <property type="molecule type" value="Genomic_DNA"/>
</dbReference>
<feature type="region of interest" description="Disordered" evidence="2">
    <location>
        <begin position="1389"/>
        <end position="1419"/>
    </location>
</feature>
<dbReference type="PANTHER" id="PTHR18898">
    <property type="entry name" value="NUCLEOPROTEIN TPR-RELATED"/>
    <property type="match status" value="1"/>
</dbReference>
<accession>E4XY15</accession>
<gene>
    <name evidence="4" type="ORF">GSOID_T00007573001</name>
</gene>
<feature type="coiled-coil region" evidence="1">
    <location>
        <begin position="317"/>
        <end position="372"/>
    </location>
</feature>
<feature type="coiled-coil region" evidence="1">
    <location>
        <begin position="1216"/>
        <end position="1264"/>
    </location>
</feature>
<evidence type="ECO:0000259" key="3">
    <source>
        <dbReference type="Pfam" id="PF07926"/>
    </source>
</evidence>
<dbReference type="InParanoid" id="E4XY15"/>
<feature type="coiled-coil region" evidence="1">
    <location>
        <begin position="1029"/>
        <end position="1109"/>
    </location>
</feature>
<keyword evidence="5" id="KW-1185">Reference proteome</keyword>
<feature type="coiled-coil region" evidence="1">
    <location>
        <begin position="634"/>
        <end position="661"/>
    </location>
</feature>
<dbReference type="GO" id="GO:0006606">
    <property type="term" value="P:protein import into nucleus"/>
    <property type="evidence" value="ECO:0007669"/>
    <property type="project" value="InterPro"/>
</dbReference>
<name>E4XY15_OIKDI</name>
<feature type="compositionally biased region" description="Basic and acidic residues" evidence="2">
    <location>
        <begin position="1389"/>
        <end position="1406"/>
    </location>
</feature>
<sequence>MPPKRKISGALSTEKLGKLLTATELSTIKNTNIIKKIEKALPDSDDDSRKIEVQRLKNELDETKHLLEKEAERATALDESTAEKDDQENKTSTALTAELNALRDQIAECNRNLHNKDGDLTKIKVERDRVLTDKSRLEQVLKQKDEELTNLMEEYESTATRSNTLLKEKNQVKGQLDSLEIERRHDGFTIERLKSTTKKLEIENQSISEELDSEKDKFQTAKKLAEEDRKQRKSEAEIAQKEIESLENRIQVLEGDVDYKMNQLLQQRNEYEENVKEFADSEQLYKTELLTQGRVVDLLKSQLETHRKKGEESAATVEELRSDMHQLLEENVQLKESVQRCEELEKDFESRRTKMEEELKVANDLLSEVKRSGPAFNKDELEEFSPTAAAAIKLLRSGMTLTEMYSEYITKSQLAEKLEAENESYLQMQRQIMAEIKEKEPYIARMRDEYENSQAFIQDLTDQLADSNQELGTLRLESHQVRTSRLKLAEENDIFVAQIKDLNNRNLELISKMDDGQGSTKMIIEMETELTNKNNELIALQHKYKAFTDMNTEDLETKINQMDHLLALEKIERSNIESELSAIKKQRESWHEYFERRRIEDEENEMQGDETINDAAVIPSPRKSLSNAKDKELMVSMQRELDQHKLKIEELQKKNTAQYAEILNSAKENKDMACKINKYEVITKNQDFVVVTKEEELQRCKQQVETLNAAHKQMVKTFEKEGENLSKITASLMEAMEEKMQFKIALAASKSKNNNLEWEVNNLKEQLKNIEKSDVQQNAVLDTMTKLHQHIAEQKSAATFKLESDLRAEMAKTQAYHSQIETIHKEHADVVQKFKQQEESVFKKLEEERSKNSTLAQELQRIKQRQMLQFSKRSSDVGSTGSPTKHSTDMSDEFKRFEGEIKTLKEDLERKNVQIADFKKIAADAEKRMNESIEEFTKIKLCKDKEIEEIQMEKQDLEKTIADHIEEIEKLRKESGTEDIQNLRSEIDSLNSTILSLKESINSKTDELTNMNNSYMNQVVACGQALTDVQKFKKEASDMEMKNRQLNDENIVQKARNDAAFNEWNEEKEALQKCVEETTTRIEEQSRKNNILHEQLEALNKEVTDSRRRGSIANLDTSQVSITEDSSGLLELSQIMRRDVSIAESERDMAKTQIIRLQQRTRSQENQIAELKRHLSDLEDLSKKPSMTEEQHRKLVESVNQLNILKESNFVLRDEKNRALDEIRTNEQKIAELENQLRPLIRLEAEAKQNMVKKEEELNSVKKAHASEMQKTKASHEEEIKKANHGKISIEKVKQIRLESETWKKNVESKNAEIKAKENEILELKGQTNSLKTLISKIEEEKNALEASSADNASSKADLDALQAKFKESEDKVKRLRTIAVKHRDENKKLKEDVAKKPESVPKDTQTEGDENILGGMQSDTKAEMDIMKKMFQGRIKTLTEKLEAEKTTYEKEIESQKQKQAGLDADLVKAKQEKQRVMQNAKKKILQLKKELDEEKAKEREVTPEIKEQPIIAKIVAEPKSVAEVTPQQREPKKPQGRVVGHVVPTRVEDVQENPTAQAIISPMPAATPTVINAEADSASNIVSQPATISSSVTMVPDSSQPEQLMAHPVVSVSSSTTVIAPAQTILVEATQSDIVSSPPRAQKRGRSDTNESEDGESKRFRATDAPEASTSQEASTSIPIDDLEEAEPITIDEENDLNENLDEDAQEESAIPAVEVAPEVIDMTEDNNDDIDNDPVEILDDEQEDQPNHNESMEIGDEAPTVSTTADLAPARSVPPPLEMITGLSRPRSIPARIPTTPGIIHVTNDDDDDGCVPHTPTLVGTRSQHEGNQSLVSPAPQAVVSSGQRFHFFGENTENDHSVPGIISDAVSSTTETNLPEN</sequence>
<dbReference type="GO" id="GO:0034399">
    <property type="term" value="C:nuclear periphery"/>
    <property type="evidence" value="ECO:0007669"/>
    <property type="project" value="UniProtKB-ARBA"/>
</dbReference>
<feature type="region of interest" description="Disordered" evidence="2">
    <location>
        <begin position="1630"/>
        <end position="1839"/>
    </location>
</feature>
<organism evidence="4">
    <name type="scientific">Oikopleura dioica</name>
    <name type="common">Tunicate</name>
    <dbReference type="NCBI Taxonomy" id="34765"/>
    <lineage>
        <taxon>Eukaryota</taxon>
        <taxon>Metazoa</taxon>
        <taxon>Chordata</taxon>
        <taxon>Tunicata</taxon>
        <taxon>Appendicularia</taxon>
        <taxon>Copelata</taxon>
        <taxon>Oikopleuridae</taxon>
        <taxon>Oikopleura</taxon>
    </lineage>
</organism>
<feature type="coiled-coil region" evidence="1">
    <location>
        <begin position="1140"/>
        <end position="1184"/>
    </location>
</feature>
<feature type="region of interest" description="Disordered" evidence="2">
    <location>
        <begin position="59"/>
        <end position="91"/>
    </location>
</feature>
<reference evidence="4" key="1">
    <citation type="journal article" date="2010" name="Science">
        <title>Plasticity of animal genome architecture unmasked by rapid evolution of a pelagic tunicate.</title>
        <authorList>
            <person name="Denoeud F."/>
            <person name="Henriet S."/>
            <person name="Mungpakdee S."/>
            <person name="Aury J.M."/>
            <person name="Da Silva C."/>
            <person name="Brinkmann H."/>
            <person name="Mikhaleva J."/>
            <person name="Olsen L.C."/>
            <person name="Jubin C."/>
            <person name="Canestro C."/>
            <person name="Bouquet J.M."/>
            <person name="Danks G."/>
            <person name="Poulain J."/>
            <person name="Campsteijn C."/>
            <person name="Adamski M."/>
            <person name="Cross I."/>
            <person name="Yadetie F."/>
            <person name="Muffato M."/>
            <person name="Louis A."/>
            <person name="Butcher S."/>
            <person name="Tsagkogeorga G."/>
            <person name="Konrad A."/>
            <person name="Singh S."/>
            <person name="Jensen M.F."/>
            <person name="Cong E.H."/>
            <person name="Eikeseth-Otteraa H."/>
            <person name="Noel B."/>
            <person name="Anthouard V."/>
            <person name="Porcel B.M."/>
            <person name="Kachouri-Lafond R."/>
            <person name="Nishino A."/>
            <person name="Ugolini M."/>
            <person name="Chourrout P."/>
            <person name="Nishida H."/>
            <person name="Aasland R."/>
            <person name="Huzurbazar S."/>
            <person name="Westhof E."/>
            <person name="Delsuc F."/>
            <person name="Lehrach H."/>
            <person name="Reinhardt R."/>
            <person name="Weissenbach J."/>
            <person name="Roy S.W."/>
            <person name="Artiguenave F."/>
            <person name="Postlethwait J.H."/>
            <person name="Manak J.R."/>
            <person name="Thompson E.M."/>
            <person name="Jaillon O."/>
            <person name="Du Pasquier L."/>
            <person name="Boudinot P."/>
            <person name="Liberles D.A."/>
            <person name="Volff J.N."/>
            <person name="Philippe H."/>
            <person name="Lenhard B."/>
            <person name="Roest Crollius H."/>
            <person name="Wincker P."/>
            <person name="Chourrout D."/>
        </authorList>
    </citation>
    <scope>NUCLEOTIDE SEQUENCE [LARGE SCALE GENOMIC DNA]</scope>
</reference>
<feature type="compositionally biased region" description="Acidic residues" evidence="2">
    <location>
        <begin position="1683"/>
        <end position="1709"/>
    </location>
</feature>
<dbReference type="GO" id="GO:0005643">
    <property type="term" value="C:nuclear pore"/>
    <property type="evidence" value="ECO:0007669"/>
    <property type="project" value="TreeGrafter"/>
</dbReference>
<feature type="compositionally biased region" description="Polar residues" evidence="2">
    <location>
        <begin position="1821"/>
        <end position="1835"/>
    </location>
</feature>
<dbReference type="Pfam" id="PF07926">
    <property type="entry name" value="TPR_MLP1_2"/>
    <property type="match status" value="1"/>
</dbReference>
<evidence type="ECO:0000256" key="2">
    <source>
        <dbReference type="SAM" id="MobiDB-lite"/>
    </source>
</evidence>
<feature type="compositionally biased region" description="Acidic residues" evidence="2">
    <location>
        <begin position="1724"/>
        <end position="1747"/>
    </location>
</feature>
<feature type="coiled-coil region" evidence="1">
    <location>
        <begin position="746"/>
        <end position="773"/>
    </location>
</feature>
<evidence type="ECO:0000313" key="4">
    <source>
        <dbReference type="EMBL" id="CBY14543.1"/>
    </source>
</evidence>
<evidence type="ECO:0000313" key="5">
    <source>
        <dbReference type="Proteomes" id="UP000001307"/>
    </source>
</evidence>
<feature type="coiled-coil region" evidence="1">
    <location>
        <begin position="894"/>
        <end position="1000"/>
    </location>
</feature>
<dbReference type="GO" id="GO:0006406">
    <property type="term" value="P:mRNA export from nucleus"/>
    <property type="evidence" value="ECO:0007669"/>
    <property type="project" value="TreeGrafter"/>
</dbReference>
<protein>
    <recommendedName>
        <fullName evidence="3">Nucleoprotein TPR/MLP1-2 domain-containing protein</fullName>
    </recommendedName>
</protein>
<feature type="coiled-coil region" evidence="1">
    <location>
        <begin position="1440"/>
        <end position="1499"/>
    </location>
</feature>
<dbReference type="PANTHER" id="PTHR18898:SF2">
    <property type="entry name" value="NUCLEOPROTEIN TPR"/>
    <property type="match status" value="1"/>
</dbReference>
<proteinExistence type="predicted"/>
<dbReference type="Proteomes" id="UP000001307">
    <property type="component" value="Unassembled WGS sequence"/>
</dbReference>
<feature type="compositionally biased region" description="Basic and acidic residues" evidence="2">
    <location>
        <begin position="59"/>
        <end position="89"/>
    </location>
</feature>
<dbReference type="GO" id="GO:0017056">
    <property type="term" value="F:structural constituent of nuclear pore"/>
    <property type="evidence" value="ECO:0007669"/>
    <property type="project" value="TreeGrafter"/>
</dbReference>
<feature type="compositionally biased region" description="Polar residues" evidence="2">
    <location>
        <begin position="870"/>
        <end position="885"/>
    </location>
</feature>
<feature type="coiled-coil region" evidence="1">
    <location>
        <begin position="411"/>
        <end position="477"/>
    </location>
</feature>
<feature type="region of interest" description="Disordered" evidence="2">
    <location>
        <begin position="1522"/>
        <end position="1542"/>
    </location>
</feature>
<feature type="compositionally biased region" description="Polar residues" evidence="2">
    <location>
        <begin position="1670"/>
        <end position="1680"/>
    </location>
</feature>